<evidence type="ECO:0000256" key="5">
    <source>
        <dbReference type="ARBA" id="ARBA00022989"/>
    </source>
</evidence>
<dbReference type="Proteomes" id="UP000003763">
    <property type="component" value="Unassembled WGS sequence"/>
</dbReference>
<evidence type="ECO:0000256" key="2">
    <source>
        <dbReference type="ARBA" id="ARBA00008914"/>
    </source>
</evidence>
<dbReference type="InterPro" id="IPR050330">
    <property type="entry name" value="Bact_OuterMem_StrucFunc"/>
</dbReference>
<dbReference type="CDD" id="cd07185">
    <property type="entry name" value="OmpA_C-like"/>
    <property type="match status" value="1"/>
</dbReference>
<dbReference type="SUPFAM" id="SSF103088">
    <property type="entry name" value="OmpA-like"/>
    <property type="match status" value="1"/>
</dbReference>
<reference evidence="11 12" key="1">
    <citation type="submission" date="2011-08" db="EMBL/GenBank/DDBJ databases">
        <title>The Genome Sequence of Clostridium citroniae WAL-17108.</title>
        <authorList>
            <consortium name="The Broad Institute Genome Sequencing Platform"/>
            <person name="Earl A."/>
            <person name="Ward D."/>
            <person name="Feldgarden M."/>
            <person name="Gevers D."/>
            <person name="Finegold S.M."/>
            <person name="Summanen P.H."/>
            <person name="Molitoris D.R."/>
            <person name="Vaisanen M.L."/>
            <person name="Daigneault M."/>
            <person name="Allen-Vercoe E."/>
            <person name="Young S.K."/>
            <person name="Zeng Q."/>
            <person name="Gargeya S."/>
            <person name="Fitzgerald M."/>
            <person name="Haas B."/>
            <person name="Abouelleil A."/>
            <person name="Alvarado L."/>
            <person name="Arachchi H.M."/>
            <person name="Berlin A."/>
            <person name="Brown A."/>
            <person name="Chapman S.B."/>
            <person name="Chen Z."/>
            <person name="Dunbar C."/>
            <person name="Freedman E."/>
            <person name="Gearin G."/>
            <person name="Gellesch M."/>
            <person name="Goldberg J."/>
            <person name="Griggs A."/>
            <person name="Gujja S."/>
            <person name="Heiman D."/>
            <person name="Howarth C."/>
            <person name="Larson L."/>
            <person name="Lui A."/>
            <person name="MacDonald P.J.P."/>
            <person name="Montmayeur A."/>
            <person name="Murphy C."/>
            <person name="Neiman D."/>
            <person name="Pearson M."/>
            <person name="Priest M."/>
            <person name="Roberts A."/>
            <person name="Saif S."/>
            <person name="Shea T."/>
            <person name="Shenoy N."/>
            <person name="Sisk P."/>
            <person name="Stolte C."/>
            <person name="Sykes S."/>
            <person name="Wortman J."/>
            <person name="Nusbaum C."/>
            <person name="Birren B."/>
        </authorList>
    </citation>
    <scope>NUCLEOTIDE SEQUENCE [LARGE SCALE GENOMIC DNA]</scope>
    <source>
        <strain evidence="11 12">WAL-17108</strain>
    </source>
</reference>
<dbReference type="Gene3D" id="3.30.1330.60">
    <property type="entry name" value="OmpA-like domain"/>
    <property type="match status" value="1"/>
</dbReference>
<dbReference type="eggNOG" id="COG1360">
    <property type="taxonomic scope" value="Bacteria"/>
</dbReference>
<evidence type="ECO:0000256" key="1">
    <source>
        <dbReference type="ARBA" id="ARBA00004162"/>
    </source>
</evidence>
<keyword evidence="3" id="KW-1003">Cell membrane</keyword>
<keyword evidence="6 7" id="KW-0472">Membrane</keyword>
<evidence type="ECO:0000259" key="10">
    <source>
        <dbReference type="PROSITE" id="PS51123"/>
    </source>
</evidence>
<dbReference type="Pfam" id="PF00691">
    <property type="entry name" value="OmpA"/>
    <property type="match status" value="1"/>
</dbReference>
<evidence type="ECO:0000256" key="9">
    <source>
        <dbReference type="SAM" id="Phobius"/>
    </source>
</evidence>
<keyword evidence="4 9" id="KW-0812">Transmembrane</keyword>
<feature type="transmembrane region" description="Helical" evidence="9">
    <location>
        <begin position="20"/>
        <end position="39"/>
    </location>
</feature>
<feature type="domain" description="OmpA-like" evidence="10">
    <location>
        <begin position="121"/>
        <end position="242"/>
    </location>
</feature>
<proteinExistence type="inferred from homology"/>
<evidence type="ECO:0000256" key="6">
    <source>
        <dbReference type="ARBA" id="ARBA00023136"/>
    </source>
</evidence>
<comment type="subcellular location">
    <subcellularLocation>
        <location evidence="1">Cell membrane</location>
        <topology evidence="1">Single-pass membrane protein</topology>
    </subcellularLocation>
</comment>
<dbReference type="InterPro" id="IPR006665">
    <property type="entry name" value="OmpA-like"/>
</dbReference>
<evidence type="ECO:0000256" key="8">
    <source>
        <dbReference type="SAM" id="MobiDB-lite"/>
    </source>
</evidence>
<protein>
    <recommendedName>
        <fullName evidence="10">OmpA-like domain-containing protein</fullName>
    </recommendedName>
</protein>
<comment type="caution">
    <text evidence="11">The sequence shown here is derived from an EMBL/GenBank/DDBJ whole genome shotgun (WGS) entry which is preliminary data.</text>
</comment>
<dbReference type="RefSeq" id="WP_007865536.1">
    <property type="nucleotide sequence ID" value="NZ_JH376425.1"/>
</dbReference>
<dbReference type="PANTHER" id="PTHR30329">
    <property type="entry name" value="STATOR ELEMENT OF FLAGELLAR MOTOR COMPLEX"/>
    <property type="match status" value="1"/>
</dbReference>
<comment type="similarity">
    <text evidence="2">Belongs to the MotB family.</text>
</comment>
<gene>
    <name evidence="11" type="ORF">HMPREF9469_03883</name>
</gene>
<name>G5HN57_9FIRM</name>
<dbReference type="InterPro" id="IPR025713">
    <property type="entry name" value="MotB-like_N_dom"/>
</dbReference>
<dbReference type="EMBL" id="ADLJ01000030">
    <property type="protein sequence ID" value="EHE97228.1"/>
    <property type="molecule type" value="Genomic_DNA"/>
</dbReference>
<organism evidence="11 12">
    <name type="scientific">[Clostridium] citroniae WAL-17108</name>
    <dbReference type="NCBI Taxonomy" id="742733"/>
    <lineage>
        <taxon>Bacteria</taxon>
        <taxon>Bacillati</taxon>
        <taxon>Bacillota</taxon>
        <taxon>Clostridia</taxon>
        <taxon>Lachnospirales</taxon>
        <taxon>Lachnospiraceae</taxon>
        <taxon>Enterocloster</taxon>
    </lineage>
</organism>
<feature type="compositionally biased region" description="Polar residues" evidence="8">
    <location>
        <begin position="78"/>
        <end position="93"/>
    </location>
</feature>
<dbReference type="Pfam" id="PF13677">
    <property type="entry name" value="MotB_plug"/>
    <property type="match status" value="1"/>
</dbReference>
<evidence type="ECO:0000256" key="3">
    <source>
        <dbReference type="ARBA" id="ARBA00022475"/>
    </source>
</evidence>
<accession>G5HN57</accession>
<dbReference type="GO" id="GO:0005886">
    <property type="term" value="C:plasma membrane"/>
    <property type="evidence" value="ECO:0007669"/>
    <property type="project" value="UniProtKB-SubCell"/>
</dbReference>
<feature type="region of interest" description="Disordered" evidence="8">
    <location>
        <begin position="68"/>
        <end position="93"/>
    </location>
</feature>
<dbReference type="PROSITE" id="PS51123">
    <property type="entry name" value="OMPA_2"/>
    <property type="match status" value="1"/>
</dbReference>
<sequence>MKKQKEEEGGQEWLNTYADMITLVLTFFVLLYSISNVNISKLEEIASAMQRQLGIESQTELEDVPDDLKYPAIGENTDGPSQAVTGSQNTQASAREMRQMSRDIQTYFDSENLDAIVSNTENAVYIRFKNDLLFDPDSANLRDGSKSMLDAVGIMLQEKQDNILAVYINGHTAQAANSLINDRILSSERADNVAIYLEEQVGLNPKKLICRGYGKYYPIADNTTKEGREQNRRVDMIILGNGYRPPESVEGVETMDPLFPVVMPQDEAMMQEGTASD</sequence>
<dbReference type="HOGENOM" id="CLU_016890_0_2_9"/>
<dbReference type="PANTHER" id="PTHR30329:SF21">
    <property type="entry name" value="LIPOPROTEIN YIAD-RELATED"/>
    <property type="match status" value="1"/>
</dbReference>
<dbReference type="InterPro" id="IPR036737">
    <property type="entry name" value="OmpA-like_sf"/>
</dbReference>
<evidence type="ECO:0000256" key="7">
    <source>
        <dbReference type="PROSITE-ProRule" id="PRU00473"/>
    </source>
</evidence>
<dbReference type="PATRIC" id="fig|742733.3.peg.4026"/>
<keyword evidence="5 9" id="KW-1133">Transmembrane helix</keyword>
<evidence type="ECO:0000256" key="4">
    <source>
        <dbReference type="ARBA" id="ARBA00022692"/>
    </source>
</evidence>
<evidence type="ECO:0000313" key="12">
    <source>
        <dbReference type="Proteomes" id="UP000003763"/>
    </source>
</evidence>
<evidence type="ECO:0000313" key="11">
    <source>
        <dbReference type="EMBL" id="EHE97228.1"/>
    </source>
</evidence>
<dbReference type="AlphaFoldDB" id="G5HN57"/>